<dbReference type="KEGG" id="acin:CBP34_12105"/>
<dbReference type="GO" id="GO:0042284">
    <property type="term" value="F:sphingolipid delta-4 desaturase activity"/>
    <property type="evidence" value="ECO:0007669"/>
    <property type="project" value="TreeGrafter"/>
</dbReference>
<dbReference type="RefSeq" id="WP_094098159.1">
    <property type="nucleotide sequence ID" value="NZ_CP021361.1"/>
</dbReference>
<name>A0A240U320_9BURK</name>
<dbReference type="Proteomes" id="UP000194432">
    <property type="component" value="Chromosome 1"/>
</dbReference>
<feature type="transmembrane region" description="Helical" evidence="1">
    <location>
        <begin position="44"/>
        <end position="70"/>
    </location>
</feature>
<dbReference type="AlphaFoldDB" id="A0A240U320"/>
<dbReference type="Pfam" id="PF00487">
    <property type="entry name" value="FA_desaturase"/>
    <property type="match status" value="1"/>
</dbReference>
<evidence type="ECO:0000256" key="1">
    <source>
        <dbReference type="SAM" id="Phobius"/>
    </source>
</evidence>
<dbReference type="CDD" id="cd03510">
    <property type="entry name" value="Rhizobitoxine-FADS-like"/>
    <property type="match status" value="1"/>
</dbReference>
<keyword evidence="1" id="KW-0812">Transmembrane</keyword>
<dbReference type="EMBL" id="CP021361">
    <property type="protein sequence ID" value="ART52245.1"/>
    <property type="molecule type" value="Genomic_DNA"/>
</dbReference>
<accession>A0A240U320</accession>
<dbReference type="InterPro" id="IPR005804">
    <property type="entry name" value="FA_desaturase_dom"/>
</dbReference>
<sequence length="315" mass="36043">MTTTSHVLSDMAALRSELRQQGDPHCELFRLAPWRAVLDIAFDWLSVLSSVVLVVWWSELFAPVAVVLIANRQRALGNLLHDAGHRNLWRDRRRNDLVARLFIAPLLFASLTRYRETHFKHHMELGTDGGDPDLLFFARSGPTNWFSSYLDQVFSLNAWLSSMGGHLVSRQVRTASQLYILGWWLGAVALLWVVAGADFTITFLVLWLLARATVFHLITTFREMCDHFGLQPGGVFTFTRDMACHGVWRWLIHPRNNGYHLTHHLLPAVPYYRLPEAHRLLKGQEVFRDRGKVCCAYFTGADPVTGVWQTQGRVP</sequence>
<dbReference type="PANTHER" id="PTHR12879">
    <property type="entry name" value="SPHINGOLIPID DELTA 4 DESATURASE/C-4 HYDROXYLASE PROTEIN DES2"/>
    <property type="match status" value="1"/>
</dbReference>
<evidence type="ECO:0000313" key="3">
    <source>
        <dbReference type="EMBL" id="ART52245.1"/>
    </source>
</evidence>
<feature type="transmembrane region" description="Helical" evidence="1">
    <location>
        <begin position="183"/>
        <end position="209"/>
    </location>
</feature>
<protein>
    <submittedName>
        <fullName evidence="3">Fatty acid desaturase</fullName>
    </submittedName>
</protein>
<gene>
    <name evidence="3" type="ORF">CBP34_12105</name>
</gene>
<feature type="transmembrane region" description="Helical" evidence="1">
    <location>
        <begin position="97"/>
        <end position="114"/>
    </location>
</feature>
<dbReference type="PANTHER" id="PTHR12879:SF8">
    <property type="entry name" value="SPHINGOLIPID DELTA(4)-DESATURASE DES1"/>
    <property type="match status" value="1"/>
</dbReference>
<reference evidence="3 4" key="1">
    <citation type="submission" date="2017-05" db="EMBL/GenBank/DDBJ databases">
        <title>Polyphasic characterization of four soil-derived phenanthrene-degrading Acidovorax strains and proposal of Acidovorax phenanthrenivorans sp. nov.</title>
        <authorList>
            <person name="Singleton D.R."/>
            <person name="Lee J."/>
            <person name="Dickey A.N."/>
            <person name="Stroud A."/>
            <person name="Scholl E.H."/>
            <person name="Wright F.A."/>
            <person name="Aitken M.D."/>
        </authorList>
    </citation>
    <scope>NUCLEOTIDE SEQUENCE [LARGE SCALE GENOMIC DNA]</scope>
    <source>
        <strain evidence="3">NA3</strain>
    </source>
</reference>
<keyword evidence="1" id="KW-1133">Transmembrane helix</keyword>
<evidence type="ECO:0000259" key="2">
    <source>
        <dbReference type="Pfam" id="PF00487"/>
    </source>
</evidence>
<organism evidence="3 4">
    <name type="scientific">Acidovorax carolinensis</name>
    <dbReference type="NCBI Taxonomy" id="553814"/>
    <lineage>
        <taxon>Bacteria</taxon>
        <taxon>Pseudomonadati</taxon>
        <taxon>Pseudomonadota</taxon>
        <taxon>Betaproteobacteria</taxon>
        <taxon>Burkholderiales</taxon>
        <taxon>Comamonadaceae</taxon>
        <taxon>Acidovorax</taxon>
    </lineage>
</organism>
<keyword evidence="1" id="KW-0472">Membrane</keyword>
<dbReference type="GO" id="GO:0016020">
    <property type="term" value="C:membrane"/>
    <property type="evidence" value="ECO:0007669"/>
    <property type="project" value="GOC"/>
</dbReference>
<feature type="domain" description="Fatty acid desaturase" evidence="2">
    <location>
        <begin position="62"/>
        <end position="284"/>
    </location>
</feature>
<evidence type="ECO:0000313" key="4">
    <source>
        <dbReference type="Proteomes" id="UP000194432"/>
    </source>
</evidence>
<proteinExistence type="predicted"/>
<keyword evidence="4" id="KW-1185">Reference proteome</keyword>
<dbReference type="GO" id="GO:0046513">
    <property type="term" value="P:ceramide biosynthetic process"/>
    <property type="evidence" value="ECO:0007669"/>
    <property type="project" value="TreeGrafter"/>
</dbReference>